<feature type="transmembrane region" description="Helical" evidence="11">
    <location>
        <begin position="446"/>
        <end position="467"/>
    </location>
</feature>
<keyword evidence="5 11" id="KW-0812">Transmembrane</keyword>
<evidence type="ECO:0000256" key="7">
    <source>
        <dbReference type="ARBA" id="ARBA00023136"/>
    </source>
</evidence>
<dbReference type="InterPro" id="IPR043427">
    <property type="entry name" value="YscJ/FliF"/>
</dbReference>
<comment type="similarity">
    <text evidence="3 9">Belongs to the FliF family.</text>
</comment>
<evidence type="ECO:0000256" key="3">
    <source>
        <dbReference type="ARBA" id="ARBA00007971"/>
    </source>
</evidence>
<accession>A0A1I2A4N4</accession>
<dbReference type="GO" id="GO:0071973">
    <property type="term" value="P:bacterial-type flagellum-dependent cell motility"/>
    <property type="evidence" value="ECO:0007669"/>
    <property type="project" value="InterPro"/>
</dbReference>
<evidence type="ECO:0000256" key="9">
    <source>
        <dbReference type="PIRNR" id="PIRNR004862"/>
    </source>
</evidence>
<dbReference type="GO" id="GO:0005886">
    <property type="term" value="C:plasma membrane"/>
    <property type="evidence" value="ECO:0007669"/>
    <property type="project" value="UniProtKB-SubCell"/>
</dbReference>
<organism evidence="14 15">
    <name type="scientific">Alteribacillus iranensis</name>
    <dbReference type="NCBI Taxonomy" id="930128"/>
    <lineage>
        <taxon>Bacteria</taxon>
        <taxon>Bacillati</taxon>
        <taxon>Bacillota</taxon>
        <taxon>Bacilli</taxon>
        <taxon>Bacillales</taxon>
        <taxon>Bacillaceae</taxon>
        <taxon>Alteribacillus</taxon>
    </lineage>
</organism>
<keyword evidence="14" id="KW-0966">Cell projection</keyword>
<comment type="subcellular location">
    <subcellularLocation>
        <location evidence="1 9">Bacterial flagellum basal body</location>
    </subcellularLocation>
    <subcellularLocation>
        <location evidence="2">Cell membrane</location>
        <topology evidence="2">Multi-pass membrane protein</topology>
    </subcellularLocation>
</comment>
<evidence type="ECO:0000256" key="8">
    <source>
        <dbReference type="ARBA" id="ARBA00023143"/>
    </source>
</evidence>
<evidence type="ECO:0000313" key="15">
    <source>
        <dbReference type="Proteomes" id="UP000199516"/>
    </source>
</evidence>
<feature type="compositionally biased region" description="Acidic residues" evidence="10">
    <location>
        <begin position="479"/>
        <end position="497"/>
    </location>
</feature>
<sequence length="529" mass="59267">MKEKLIQEKDKITAYWNQRTKKQKSLLLALLILLIVVLFLSAFFGFRTSYTPLYTDLPPEETGQIKESLDARGVSSQLSNDGTTISVPSSEVDALKVELAAEGIPKSGSIDYSFIEGQMGFGMTDNEFNVMERAAMQTELEKLIENIEGVDKANVMITLPEESTWVSEEQDSATASVVLDTGGRSNVEQSQVQALYHLVSKSVPNLSEDNIVIMNERFEYFDQEKQNNSGSTMNAYQEQRNIQEDIEKDIQSQIQQMLGTMMGPDKVVVAVTTDLDFTQENREEQLVEPVDEENMEGIEISAERITESYEGGAPQDGGVPGAGEEDIANYPGAAAGSEGDYERTENRINNEVNRIHKEIVESPYKIRDMGIQVMVEPPNPEDPNSLNPQTIGDIEQILSTVVSTSIDETYMDEVTDAEVLDKIFVSAQQFNGKVDMESEPTSSIPLWMYIAAGVLAASVLLLLFLLLRKRKTDKEEDLFLGETETEQEVPELPEEEQTEHAIRRKQLENLAKDNPEEFSKLLRTWLSED</sequence>
<evidence type="ECO:0000256" key="6">
    <source>
        <dbReference type="ARBA" id="ARBA00022989"/>
    </source>
</evidence>
<dbReference type="STRING" id="930128.SAMN05192532_101666"/>
<dbReference type="InterPro" id="IPR006182">
    <property type="entry name" value="FliF_N_dom"/>
</dbReference>
<dbReference type="Pfam" id="PF01514">
    <property type="entry name" value="YscJ_FliF"/>
    <property type="match status" value="1"/>
</dbReference>
<keyword evidence="14" id="KW-0969">Cilium</keyword>
<evidence type="ECO:0000313" key="14">
    <source>
        <dbReference type="EMBL" id="SFE39074.1"/>
    </source>
</evidence>
<dbReference type="InterPro" id="IPR000067">
    <property type="entry name" value="FlgMring_FliF"/>
</dbReference>
<keyword evidence="15" id="KW-1185">Reference proteome</keyword>
<keyword evidence="8 9" id="KW-0975">Bacterial flagellum</keyword>
<dbReference type="AlphaFoldDB" id="A0A1I2A4N4"/>
<keyword evidence="6 11" id="KW-1133">Transmembrane helix</keyword>
<evidence type="ECO:0000256" key="2">
    <source>
        <dbReference type="ARBA" id="ARBA00004651"/>
    </source>
</evidence>
<feature type="transmembrane region" description="Helical" evidence="11">
    <location>
        <begin position="26"/>
        <end position="46"/>
    </location>
</feature>
<evidence type="ECO:0000256" key="11">
    <source>
        <dbReference type="SAM" id="Phobius"/>
    </source>
</evidence>
<reference evidence="14 15" key="1">
    <citation type="submission" date="2016-10" db="EMBL/GenBank/DDBJ databases">
        <authorList>
            <person name="de Groot N.N."/>
        </authorList>
    </citation>
    <scope>NUCLEOTIDE SEQUENCE [LARGE SCALE GENOMIC DNA]</scope>
    <source>
        <strain evidence="14 15">DSM 23995</strain>
    </source>
</reference>
<feature type="region of interest" description="Disordered" evidence="10">
    <location>
        <begin position="305"/>
        <end position="342"/>
    </location>
</feature>
<dbReference type="InterPro" id="IPR013556">
    <property type="entry name" value="Flag_M-ring_C"/>
</dbReference>
<evidence type="ECO:0000256" key="10">
    <source>
        <dbReference type="SAM" id="MobiDB-lite"/>
    </source>
</evidence>
<dbReference type="GO" id="GO:0009431">
    <property type="term" value="C:bacterial-type flagellum basal body, MS ring"/>
    <property type="evidence" value="ECO:0007669"/>
    <property type="project" value="InterPro"/>
</dbReference>
<comment type="function">
    <text evidence="9">The M ring may be actively involved in energy transduction.</text>
</comment>
<name>A0A1I2A4N4_9BACI</name>
<keyword evidence="4" id="KW-1003">Cell membrane</keyword>
<keyword evidence="7 11" id="KW-0472">Membrane</keyword>
<evidence type="ECO:0000259" key="12">
    <source>
        <dbReference type="Pfam" id="PF01514"/>
    </source>
</evidence>
<dbReference type="PANTHER" id="PTHR30046:SF0">
    <property type="entry name" value="FLAGELLAR M-RING PROTEIN"/>
    <property type="match status" value="1"/>
</dbReference>
<feature type="domain" description="Flagellar M-ring C-terminal" evidence="13">
    <location>
        <begin position="258"/>
        <end position="403"/>
    </location>
</feature>
<evidence type="ECO:0000256" key="5">
    <source>
        <dbReference type="ARBA" id="ARBA00022692"/>
    </source>
</evidence>
<dbReference type="NCBIfam" id="TIGR00206">
    <property type="entry name" value="fliF"/>
    <property type="match status" value="1"/>
</dbReference>
<feature type="region of interest" description="Disordered" evidence="10">
    <location>
        <begin position="479"/>
        <end position="499"/>
    </location>
</feature>
<proteinExistence type="inferred from homology"/>
<dbReference type="RefSeq" id="WP_091657271.1">
    <property type="nucleotide sequence ID" value="NZ_FONT01000001.1"/>
</dbReference>
<dbReference type="PRINTS" id="PR01009">
    <property type="entry name" value="FLGMRINGFLIF"/>
</dbReference>
<keyword evidence="14" id="KW-0282">Flagellum</keyword>
<dbReference type="Pfam" id="PF08345">
    <property type="entry name" value="YscJ_FliF_C"/>
    <property type="match status" value="1"/>
</dbReference>
<protein>
    <recommendedName>
        <fullName evidence="9">Flagellar M-ring protein</fullName>
    </recommendedName>
</protein>
<dbReference type="PIRSF" id="PIRSF004862">
    <property type="entry name" value="FliF"/>
    <property type="match status" value="1"/>
</dbReference>
<dbReference type="PANTHER" id="PTHR30046">
    <property type="entry name" value="FLAGELLAR M-RING PROTEIN"/>
    <property type="match status" value="1"/>
</dbReference>
<evidence type="ECO:0000256" key="4">
    <source>
        <dbReference type="ARBA" id="ARBA00022475"/>
    </source>
</evidence>
<dbReference type="Proteomes" id="UP000199516">
    <property type="component" value="Unassembled WGS sequence"/>
</dbReference>
<gene>
    <name evidence="14" type="ORF">SAMN05192532_101666</name>
</gene>
<feature type="domain" description="Flagellar M-ring N-terminal" evidence="12">
    <location>
        <begin position="47"/>
        <end position="221"/>
    </location>
</feature>
<evidence type="ECO:0000256" key="1">
    <source>
        <dbReference type="ARBA" id="ARBA00004117"/>
    </source>
</evidence>
<dbReference type="OrthoDB" id="9807026at2"/>
<dbReference type="GO" id="GO:0003774">
    <property type="term" value="F:cytoskeletal motor activity"/>
    <property type="evidence" value="ECO:0007669"/>
    <property type="project" value="InterPro"/>
</dbReference>
<evidence type="ECO:0000259" key="13">
    <source>
        <dbReference type="Pfam" id="PF08345"/>
    </source>
</evidence>
<dbReference type="InterPro" id="IPR045851">
    <property type="entry name" value="AMP-bd_C_sf"/>
</dbReference>
<dbReference type="EMBL" id="FONT01000001">
    <property type="protein sequence ID" value="SFE39074.1"/>
    <property type="molecule type" value="Genomic_DNA"/>
</dbReference>
<dbReference type="Gene3D" id="3.30.300.30">
    <property type="match status" value="1"/>
</dbReference>